<dbReference type="SMART" id="SM00257">
    <property type="entry name" value="LysM"/>
    <property type="match status" value="1"/>
</dbReference>
<evidence type="ECO:0000256" key="1">
    <source>
        <dbReference type="SAM" id="SignalP"/>
    </source>
</evidence>
<dbReference type="Gene3D" id="3.10.350.10">
    <property type="entry name" value="LysM domain"/>
    <property type="match status" value="1"/>
</dbReference>
<dbReference type="CDD" id="cd00118">
    <property type="entry name" value="LysM"/>
    <property type="match status" value="1"/>
</dbReference>
<dbReference type="Proteomes" id="UP000638570">
    <property type="component" value="Unassembled WGS sequence"/>
</dbReference>
<feature type="domain" description="LysM" evidence="2">
    <location>
        <begin position="33"/>
        <end position="81"/>
    </location>
</feature>
<dbReference type="Pfam" id="PF01476">
    <property type="entry name" value="LysM"/>
    <property type="match status" value="1"/>
</dbReference>
<dbReference type="InterPro" id="IPR018392">
    <property type="entry name" value="LysM"/>
</dbReference>
<comment type="caution">
    <text evidence="3">The sequence shown here is derived from an EMBL/GenBank/DDBJ whole genome shotgun (WGS) entry which is preliminary data.</text>
</comment>
<feature type="chain" id="PRO_5046227441" evidence="1">
    <location>
        <begin position="23"/>
        <end position="368"/>
    </location>
</feature>
<name>A0ABS1QQ85_9GAMM</name>
<organism evidence="3 4">
    <name type="scientific">Zobellella iuensis</name>
    <dbReference type="NCBI Taxonomy" id="2803811"/>
    <lineage>
        <taxon>Bacteria</taxon>
        <taxon>Pseudomonadati</taxon>
        <taxon>Pseudomonadota</taxon>
        <taxon>Gammaproteobacteria</taxon>
        <taxon>Aeromonadales</taxon>
        <taxon>Aeromonadaceae</taxon>
        <taxon>Zobellella</taxon>
    </lineage>
</organism>
<accession>A0ABS1QQ85</accession>
<keyword evidence="1" id="KW-0732">Signal</keyword>
<feature type="signal peptide" evidence="1">
    <location>
        <begin position="1"/>
        <end position="22"/>
    </location>
</feature>
<dbReference type="EMBL" id="JAERTZ010000015">
    <property type="protein sequence ID" value="MBL1377036.1"/>
    <property type="molecule type" value="Genomic_DNA"/>
</dbReference>
<protein>
    <submittedName>
        <fullName evidence="3">LysM peptidoglycan-binding domain-containing protein</fullName>
    </submittedName>
</protein>
<evidence type="ECO:0000259" key="2">
    <source>
        <dbReference type="PROSITE" id="PS51782"/>
    </source>
</evidence>
<dbReference type="InterPro" id="IPR052196">
    <property type="entry name" value="Bact_Kbp"/>
</dbReference>
<evidence type="ECO:0000313" key="3">
    <source>
        <dbReference type="EMBL" id="MBL1377036.1"/>
    </source>
</evidence>
<keyword evidence="4" id="KW-1185">Reference proteome</keyword>
<dbReference type="PROSITE" id="PS51782">
    <property type="entry name" value="LYSM"/>
    <property type="match status" value="1"/>
</dbReference>
<evidence type="ECO:0000313" key="4">
    <source>
        <dbReference type="Proteomes" id="UP000638570"/>
    </source>
</evidence>
<sequence>MMKQQGMRLLGLLAGCCFGLQAQSPELTAHYPDSYTVRQGDTLWDISARFLTSPWLWPKLWQANPRLANPHLIYPGDVLTLIRVDGQPRLVRVEQGGTGVARLSPRVRAEPAVATIPLASILNFTDSHRMLAPSVLRQAPYILGDQQGRVAMMKGDDVYVRGRLHPGESYAVYRLQEKLTDRTTDTVLGQKAILVGTVLARQQMDQQLSRVALSSLKQEVRQGDKVLPLASDGALAAFYYPRPGPAFDDAYVVAMGRDGSMAGRHGVVFINKGHEQGVRAGDLYAVLKPGPGVYGYGTAARNELIYADSASRYLRNSGPAQALPSRAIARLVVFSVQERISTALILDSEDLVRTHYRLGDVRDAGYRP</sequence>
<dbReference type="PANTHER" id="PTHR34700">
    <property type="entry name" value="POTASSIUM BINDING PROTEIN KBP"/>
    <property type="match status" value="1"/>
</dbReference>
<reference evidence="4" key="1">
    <citation type="submission" date="2021-01" db="EMBL/GenBank/DDBJ databases">
        <title>Genome public.</title>
        <authorList>
            <person name="Liu C."/>
            <person name="Sun Q."/>
        </authorList>
    </citation>
    <scope>NUCLEOTIDE SEQUENCE [LARGE SCALE GENOMIC DNA]</scope>
    <source>
        <strain evidence="4">CGMCC 1.18722</strain>
    </source>
</reference>
<proteinExistence type="predicted"/>
<gene>
    <name evidence="3" type="ORF">JKV55_06770</name>
</gene>
<dbReference type="InterPro" id="IPR036779">
    <property type="entry name" value="LysM_dom_sf"/>
</dbReference>
<dbReference type="PANTHER" id="PTHR34700:SF4">
    <property type="entry name" value="PHAGE-LIKE ELEMENT PBSX PROTEIN XKDP"/>
    <property type="match status" value="1"/>
</dbReference>
<dbReference type="SUPFAM" id="SSF54106">
    <property type="entry name" value="LysM domain"/>
    <property type="match status" value="1"/>
</dbReference>